<reference evidence="2" key="1">
    <citation type="journal article" date="2010" name="Science">
        <title>Signatures of adaptation to obligate biotrophy in the Hyaloperonospora arabidopsidis genome.</title>
        <authorList>
            <person name="Baxter L."/>
            <person name="Tripathy S."/>
            <person name="Ishaque N."/>
            <person name="Boot N."/>
            <person name="Cabral A."/>
            <person name="Kemen E."/>
            <person name="Thines M."/>
            <person name="Ah-Fong A."/>
            <person name="Anderson R."/>
            <person name="Badejoko W."/>
            <person name="Bittner-Eddy P."/>
            <person name="Boore J.L."/>
            <person name="Chibucos M.C."/>
            <person name="Coates M."/>
            <person name="Dehal P."/>
            <person name="Delehaunty K."/>
            <person name="Dong S."/>
            <person name="Downton P."/>
            <person name="Dumas B."/>
            <person name="Fabro G."/>
            <person name="Fronick C."/>
            <person name="Fuerstenberg S.I."/>
            <person name="Fulton L."/>
            <person name="Gaulin E."/>
            <person name="Govers F."/>
            <person name="Hughes L."/>
            <person name="Humphray S."/>
            <person name="Jiang R.H."/>
            <person name="Judelson H."/>
            <person name="Kamoun S."/>
            <person name="Kyung K."/>
            <person name="Meijer H."/>
            <person name="Minx P."/>
            <person name="Morris P."/>
            <person name="Nelson J."/>
            <person name="Phuntumart V."/>
            <person name="Qutob D."/>
            <person name="Rehmany A."/>
            <person name="Rougon-Cardoso A."/>
            <person name="Ryden P."/>
            <person name="Torto-Alalibo T."/>
            <person name="Studholme D."/>
            <person name="Wang Y."/>
            <person name="Win J."/>
            <person name="Wood J."/>
            <person name="Clifton S.W."/>
            <person name="Rogers J."/>
            <person name="Van den Ackerveken G."/>
            <person name="Jones J.D."/>
            <person name="McDowell J.M."/>
            <person name="Beynon J."/>
            <person name="Tyler B.M."/>
        </authorList>
    </citation>
    <scope>NUCLEOTIDE SEQUENCE [LARGE SCALE GENOMIC DNA]</scope>
    <source>
        <strain evidence="2">Emoy2</strain>
    </source>
</reference>
<dbReference type="EnsemblProtists" id="HpaT811269">
    <property type="protein sequence ID" value="HpaP811269"/>
    <property type="gene ID" value="HpaG811269"/>
</dbReference>
<evidence type="ECO:0000313" key="2">
    <source>
        <dbReference type="Proteomes" id="UP000011713"/>
    </source>
</evidence>
<proteinExistence type="predicted"/>
<dbReference type="Proteomes" id="UP000011713">
    <property type="component" value="Unassembled WGS sequence"/>
</dbReference>
<sequence>MDGIHSNTIDLTNGKTRCQSHVSYTITETSNVVILRKLHSCVYWRFLIIKTMHHSLRCPVAQTTPSTAAHIQRR</sequence>
<protein>
    <submittedName>
        <fullName evidence="1">Uncharacterized protein</fullName>
    </submittedName>
</protein>
<reference evidence="1" key="2">
    <citation type="submission" date="2015-06" db="UniProtKB">
        <authorList>
            <consortium name="EnsemblProtists"/>
        </authorList>
    </citation>
    <scope>IDENTIFICATION</scope>
    <source>
        <strain evidence="1">Emoy2</strain>
    </source>
</reference>
<organism evidence="1 2">
    <name type="scientific">Hyaloperonospora arabidopsidis (strain Emoy2)</name>
    <name type="common">Downy mildew agent</name>
    <name type="synonym">Peronospora arabidopsidis</name>
    <dbReference type="NCBI Taxonomy" id="559515"/>
    <lineage>
        <taxon>Eukaryota</taxon>
        <taxon>Sar</taxon>
        <taxon>Stramenopiles</taxon>
        <taxon>Oomycota</taxon>
        <taxon>Peronosporomycetes</taxon>
        <taxon>Peronosporales</taxon>
        <taxon>Peronosporaceae</taxon>
        <taxon>Hyaloperonospora</taxon>
    </lineage>
</organism>
<dbReference type="HOGENOM" id="CLU_2693040_0_0_1"/>
<name>M4BXI8_HYAAE</name>
<dbReference type="EMBL" id="JH598026">
    <property type="status" value="NOT_ANNOTATED_CDS"/>
    <property type="molecule type" value="Genomic_DNA"/>
</dbReference>
<accession>M4BXI8</accession>
<dbReference type="InParanoid" id="M4BXI8"/>
<keyword evidence="2" id="KW-1185">Reference proteome</keyword>
<dbReference type="VEuPathDB" id="FungiDB:HpaG811269"/>
<evidence type="ECO:0000313" key="1">
    <source>
        <dbReference type="EnsemblProtists" id="HpaP811269"/>
    </source>
</evidence>
<dbReference type="AlphaFoldDB" id="M4BXI8"/>